<dbReference type="GO" id="GO:0005543">
    <property type="term" value="F:phospholipid binding"/>
    <property type="evidence" value="ECO:0007669"/>
    <property type="project" value="InterPro"/>
</dbReference>
<feature type="region of interest" description="Disordered" evidence="2">
    <location>
        <begin position="837"/>
        <end position="879"/>
    </location>
</feature>
<dbReference type="InterPro" id="IPR011993">
    <property type="entry name" value="PH-like_dom_sf"/>
</dbReference>
<feature type="compositionally biased region" description="Low complexity" evidence="2">
    <location>
        <begin position="856"/>
        <end position="879"/>
    </location>
</feature>
<organism evidence="5 6">
    <name type="scientific">Trichinella nativa</name>
    <dbReference type="NCBI Taxonomy" id="6335"/>
    <lineage>
        <taxon>Eukaryota</taxon>
        <taxon>Metazoa</taxon>
        <taxon>Ecdysozoa</taxon>
        <taxon>Nematoda</taxon>
        <taxon>Enoplea</taxon>
        <taxon>Dorylaimia</taxon>
        <taxon>Trichinellida</taxon>
        <taxon>Trichinellidae</taxon>
        <taxon>Trichinella</taxon>
    </lineage>
</organism>
<accession>A0A1Y3EBJ0</accession>
<dbReference type="Gene3D" id="1.10.555.10">
    <property type="entry name" value="Rho GTPase activation protein"/>
    <property type="match status" value="1"/>
</dbReference>
<dbReference type="Proteomes" id="UP000243006">
    <property type="component" value="Unassembled WGS sequence"/>
</dbReference>
<dbReference type="EMBL" id="LVZM01022047">
    <property type="protein sequence ID" value="OUC40989.1"/>
    <property type="molecule type" value="Genomic_DNA"/>
</dbReference>
<feature type="region of interest" description="Disordered" evidence="2">
    <location>
        <begin position="903"/>
        <end position="928"/>
    </location>
</feature>
<sequence length="1017" mass="112733">MNTIFIRFSVPCSARIPVPPGKDQILSPPFVRYRQQGNREKRITRFINFYNSCQDQVDNFTSEACSPSPSCSSSFSDSSCAKPTTLSPCSDSTSRSDTVYREGILYHKQVAVENGRRAHDRSWQLYWAFLIDHRMYLCPEKPMLAVANFVREKAALLIDVRSCIADIAYSHLKRKNVFRCITVNQSEHLFQAMDEKDMIGWIAALQSCAVIEETETVSPSSLALIIKHYERQSHSLSPSVKLKKPTTLHRVVTAAKERNTAAATNASLMDDARHDQQTATDLNRDEASTVVASSSSSSSFGQLAHSKLEKGEATLKKVKKWCKTRKAAAGPAAVVSSQVNNPKVNAVFGINLEECVTTGETDFVPLIVQLCVKVVEAYGLDTVGVYRIPGNTAAVNTLSANLDQGFEFVEFDDIRWRDVNVVSSLLKAFFRKLPDPLLTSALYRDFIEANRIESLESRLKVFRELIFKLPKHNFETLKFLLQHLKRVVAHSSVNKSDWIFGSDWSASLDNQSELTKSLDHSSSNVGELLNLIHHSEKGRYVFPFLFIYSVIFFAQNKYLDKVKENLARNLQNVKMVKSGCLAPSSTVQAIQQPQQCFTTADYDERNIDEEVARAERLHSLSVECCTPSLLNSRRLSAGVGDPLTISARSSTTNELIQAAEDYRKSREEQIYTARRIFIAGTSAVDSVHNSPPVDSVAKIDGLARHCRHLNVNPNSLDFLSPETREKIKQFQRGHPLWSSSSARSGNNILASLSTTGPQFSSNNDNGNEVNLRQHNDELIPYSESDVRKKNIDDIGIHDQSRLVESNLSKPISSPAADSSSSSSAFLRRHVIMRRPAQLESVATNREQNKNVKNLPISPSTAIINNTTTTPSSSSCSSRSTILRNYGQSSFDSAMPAKFSHLLKLNNRKSSSPQAGGGKRRDARRHTLGNVDCGGIVGVKLSSTPSTITASTRWSIEAVTGAQGGVGAGMMASVESKARQDDDHALKQRCLKRRSVRRSNPNLSSPPLNFDPALQVHS</sequence>
<dbReference type="PROSITE" id="PS50003">
    <property type="entry name" value="PH_DOMAIN"/>
    <property type="match status" value="1"/>
</dbReference>
<dbReference type="GO" id="GO:0007165">
    <property type="term" value="P:signal transduction"/>
    <property type="evidence" value="ECO:0007669"/>
    <property type="project" value="InterPro"/>
</dbReference>
<dbReference type="GO" id="GO:0005096">
    <property type="term" value="F:GTPase activator activity"/>
    <property type="evidence" value="ECO:0007669"/>
    <property type="project" value="UniProtKB-KW"/>
</dbReference>
<feature type="domain" description="Rho-GAP" evidence="4">
    <location>
        <begin position="350"/>
        <end position="540"/>
    </location>
</feature>
<name>A0A1Y3EBJ0_9BILA</name>
<dbReference type="PROSITE" id="PS50238">
    <property type="entry name" value="RHOGAP"/>
    <property type="match status" value="1"/>
</dbReference>
<evidence type="ECO:0000259" key="3">
    <source>
        <dbReference type="PROSITE" id="PS50003"/>
    </source>
</evidence>
<feature type="domain" description="PH" evidence="3">
    <location>
        <begin position="98"/>
        <end position="210"/>
    </location>
</feature>
<dbReference type="CDD" id="cd01253">
    <property type="entry name" value="PH_ARHGAP21-like"/>
    <property type="match status" value="1"/>
</dbReference>
<dbReference type="InterPro" id="IPR001849">
    <property type="entry name" value="PH_domain"/>
</dbReference>
<dbReference type="Gene3D" id="2.30.29.30">
    <property type="entry name" value="Pleckstrin-homology domain (PH domain)/Phosphotyrosine-binding domain (PTB)"/>
    <property type="match status" value="1"/>
</dbReference>
<feature type="region of interest" description="Disordered" evidence="2">
    <location>
        <begin position="993"/>
        <end position="1017"/>
    </location>
</feature>
<dbReference type="AlphaFoldDB" id="A0A1Y3EBJ0"/>
<protein>
    <submittedName>
        <fullName evidence="5">RhoGAP domain protein</fullName>
    </submittedName>
</protein>
<dbReference type="PRINTS" id="PR00683">
    <property type="entry name" value="SPECTRINPH"/>
</dbReference>
<dbReference type="SUPFAM" id="SSF48350">
    <property type="entry name" value="GTPase activation domain, GAP"/>
    <property type="match status" value="1"/>
</dbReference>
<evidence type="ECO:0000256" key="2">
    <source>
        <dbReference type="SAM" id="MobiDB-lite"/>
    </source>
</evidence>
<dbReference type="SMART" id="SM00324">
    <property type="entry name" value="RhoGAP"/>
    <property type="match status" value="1"/>
</dbReference>
<dbReference type="Pfam" id="PF00620">
    <property type="entry name" value="RhoGAP"/>
    <property type="match status" value="1"/>
</dbReference>
<proteinExistence type="predicted"/>
<dbReference type="SMART" id="SM00233">
    <property type="entry name" value="PH"/>
    <property type="match status" value="1"/>
</dbReference>
<gene>
    <name evidence="5" type="ORF">D917_00551</name>
</gene>
<feature type="compositionally biased region" description="Polar residues" evidence="2">
    <location>
        <begin position="997"/>
        <end position="1006"/>
    </location>
</feature>
<evidence type="ECO:0000259" key="4">
    <source>
        <dbReference type="PROSITE" id="PS50238"/>
    </source>
</evidence>
<comment type="caution">
    <text evidence="5">The sequence shown here is derived from an EMBL/GenBank/DDBJ whole genome shotgun (WGS) entry which is preliminary data.</text>
</comment>
<evidence type="ECO:0000256" key="1">
    <source>
        <dbReference type="ARBA" id="ARBA00022468"/>
    </source>
</evidence>
<dbReference type="PANTHER" id="PTHR23175">
    <property type="entry name" value="PDZ DOMAIN-CONTAINING PROTEIN"/>
    <property type="match status" value="1"/>
</dbReference>
<reference evidence="5 6" key="1">
    <citation type="submission" date="2015-04" db="EMBL/GenBank/DDBJ databases">
        <title>Draft genome of the roundworm Trichinella nativa.</title>
        <authorList>
            <person name="Mitreva M."/>
        </authorList>
    </citation>
    <scope>NUCLEOTIDE SEQUENCE [LARGE SCALE GENOMIC DNA]</scope>
    <source>
        <strain evidence="5 6">ISS45</strain>
    </source>
</reference>
<dbReference type="PANTHER" id="PTHR23175:SF23">
    <property type="entry name" value="PDZ DOMAIN-CONTAINING PROTEIN"/>
    <property type="match status" value="1"/>
</dbReference>
<dbReference type="InterPro" id="IPR000198">
    <property type="entry name" value="RhoGAP_dom"/>
</dbReference>
<dbReference type="InterPro" id="IPR001605">
    <property type="entry name" value="PH_dom-spectrin-type"/>
</dbReference>
<keyword evidence="1" id="KW-0343">GTPase activation</keyword>
<evidence type="ECO:0000313" key="5">
    <source>
        <dbReference type="EMBL" id="OUC40989.1"/>
    </source>
</evidence>
<dbReference type="Pfam" id="PF00169">
    <property type="entry name" value="PH"/>
    <property type="match status" value="1"/>
</dbReference>
<dbReference type="SUPFAM" id="SSF50729">
    <property type="entry name" value="PH domain-like"/>
    <property type="match status" value="1"/>
</dbReference>
<evidence type="ECO:0000313" key="6">
    <source>
        <dbReference type="Proteomes" id="UP000243006"/>
    </source>
</evidence>
<dbReference type="InterPro" id="IPR008936">
    <property type="entry name" value="Rho_GTPase_activation_prot"/>
</dbReference>